<dbReference type="Proteomes" id="UP001151760">
    <property type="component" value="Unassembled WGS sequence"/>
</dbReference>
<evidence type="ECO:0000313" key="3">
    <source>
        <dbReference type="Proteomes" id="UP001151760"/>
    </source>
</evidence>
<evidence type="ECO:0000256" key="1">
    <source>
        <dbReference type="SAM" id="MobiDB-lite"/>
    </source>
</evidence>
<feature type="region of interest" description="Disordered" evidence="1">
    <location>
        <begin position="66"/>
        <end position="136"/>
    </location>
</feature>
<protein>
    <submittedName>
        <fullName evidence="2">Uncharacterized protein</fullName>
    </submittedName>
</protein>
<sequence>VASDDLCGVSFVIYLIFAHSRRSVSIRCQGYIGDFVLGCHAKDMVALCFGKLMCCEPDEHVFLAKDQPLPPVDSPTALSPGYVADSDPKEDSEEEHADYLADGGDDDDDDDETDDEDEEPFEEEEEEEPLDPADLSNVLAIDPVPSAEDTEALEADEPIPTPPLPPAYHTTARISIRPEAPILLPPEEEVERLLALPTPPPSPLISLSPPTAEERLARCLAAPTLPLSPLPRLPHPYGSPNHVRAPPCFRASMGRLRASSPLPPPVPAALPLTSPLPSSPLPPLPDSLFIPPVDRMEDIPKAELPPRKRLCLTTPASRYEVGESSTAVPRPTRGRRVDYGFVGTLDAEARRQRAEAVGYGIKDTWYNTLCYKVVMIQLRAEASSTSHSPPSHIILSHTRADTPPSSTPPSGTPSLLPIPLPTSSPPLHLLFTDRRADRPEVTLPPRKREIMRDLERDVGYGITDTWDEMLVDMPGAPATDDTELGRRMTEFATLVRQDTYEIYTRLDDEQIERQLMAGRLNMLYRDRRAHARTALLMKREARMSQEAWGRSMDASDLARTEVMSLRTTVLGQQAVITELQAADRRRQAAITELLAADHRRQAQFIKALKLLKALQTQMTAF</sequence>
<feature type="non-terminal residue" evidence="2">
    <location>
        <position position="1"/>
    </location>
</feature>
<name>A0ABQ5CKW2_9ASTR</name>
<accession>A0ABQ5CKW2</accession>
<feature type="compositionally biased region" description="Acidic residues" evidence="1">
    <location>
        <begin position="103"/>
        <end position="131"/>
    </location>
</feature>
<comment type="caution">
    <text evidence="2">The sequence shown here is derived from an EMBL/GenBank/DDBJ whole genome shotgun (WGS) entry which is preliminary data.</text>
</comment>
<feature type="compositionally biased region" description="Low complexity" evidence="1">
    <location>
        <begin position="384"/>
        <end position="404"/>
    </location>
</feature>
<reference evidence="2" key="2">
    <citation type="submission" date="2022-01" db="EMBL/GenBank/DDBJ databases">
        <authorList>
            <person name="Yamashiro T."/>
            <person name="Shiraishi A."/>
            <person name="Satake H."/>
            <person name="Nakayama K."/>
        </authorList>
    </citation>
    <scope>NUCLEOTIDE SEQUENCE</scope>
</reference>
<organism evidence="2 3">
    <name type="scientific">Tanacetum coccineum</name>
    <dbReference type="NCBI Taxonomy" id="301880"/>
    <lineage>
        <taxon>Eukaryota</taxon>
        <taxon>Viridiplantae</taxon>
        <taxon>Streptophyta</taxon>
        <taxon>Embryophyta</taxon>
        <taxon>Tracheophyta</taxon>
        <taxon>Spermatophyta</taxon>
        <taxon>Magnoliopsida</taxon>
        <taxon>eudicotyledons</taxon>
        <taxon>Gunneridae</taxon>
        <taxon>Pentapetalae</taxon>
        <taxon>asterids</taxon>
        <taxon>campanulids</taxon>
        <taxon>Asterales</taxon>
        <taxon>Asteraceae</taxon>
        <taxon>Asteroideae</taxon>
        <taxon>Anthemideae</taxon>
        <taxon>Anthemidinae</taxon>
        <taxon>Tanacetum</taxon>
    </lineage>
</organism>
<keyword evidence="3" id="KW-1185">Reference proteome</keyword>
<reference evidence="2" key="1">
    <citation type="journal article" date="2022" name="Int. J. Mol. Sci.">
        <title>Draft Genome of Tanacetum Coccineum: Genomic Comparison of Closely Related Tanacetum-Family Plants.</title>
        <authorList>
            <person name="Yamashiro T."/>
            <person name="Shiraishi A."/>
            <person name="Nakayama K."/>
            <person name="Satake H."/>
        </authorList>
    </citation>
    <scope>NUCLEOTIDE SEQUENCE</scope>
</reference>
<dbReference type="EMBL" id="BQNB010014358">
    <property type="protein sequence ID" value="GJT27217.1"/>
    <property type="molecule type" value="Genomic_DNA"/>
</dbReference>
<feature type="region of interest" description="Disordered" evidence="1">
    <location>
        <begin position="384"/>
        <end position="414"/>
    </location>
</feature>
<feature type="compositionally biased region" description="Pro residues" evidence="1">
    <location>
        <begin position="405"/>
        <end position="414"/>
    </location>
</feature>
<gene>
    <name evidence="2" type="ORF">Tco_0907492</name>
</gene>
<proteinExistence type="predicted"/>
<evidence type="ECO:0000313" key="2">
    <source>
        <dbReference type="EMBL" id="GJT27217.1"/>
    </source>
</evidence>